<feature type="region of interest" description="Disordered" evidence="1">
    <location>
        <begin position="409"/>
        <end position="440"/>
    </location>
</feature>
<dbReference type="KEGG" id="pno:SNOG_14404"/>
<feature type="compositionally biased region" description="Basic and acidic residues" evidence="1">
    <location>
        <begin position="201"/>
        <end position="224"/>
    </location>
</feature>
<dbReference type="InParanoid" id="Q0U1L5"/>
<feature type="compositionally biased region" description="Basic and acidic residues" evidence="1">
    <location>
        <begin position="16"/>
        <end position="26"/>
    </location>
</feature>
<feature type="compositionally biased region" description="Acidic residues" evidence="1">
    <location>
        <begin position="428"/>
        <end position="439"/>
    </location>
</feature>
<evidence type="ECO:0000256" key="1">
    <source>
        <dbReference type="SAM" id="MobiDB-lite"/>
    </source>
</evidence>
<sequence>MAPSEPKGKYRPTSKLSEKDRNAKYTHKQIERIMRQLGRPWMTRPRALNKVQLIALWIAQDQQIKDAKGKQSKDYVSVPGQDGLPNKVLGETTDGESSDDDDDEEDFPRTMRWTIYGKVTAEENVQPEVSDASDPDDHIELPTVPSMRKDLQKWGIKIGSHRNSGPMFKLKWKPEFLRRRAAERSKEAGSSDPVENDDDALSDRCGDTEEVKREKSRAPTEEKTKPRKRKRNASGDDRTGKRVKPNETKAKSSTVEPGKLQHYIGFQMSGTRELVAGKPHDQLPVAGAKMAASEPAVASMLPFKLGRNPAKKVTMADRQKLSEEVSGAERGATTSAELGSHDLEQLQNGPKTIAKSGESYSIMQNEGLRQSKRLERTAADIQLDGPQAKAAPESAKPTVTGSALYIDQDASSEDDEDGIGLSSSINGDDVDDDDADDLGNDGTSLTRILVTGPQRGPGGANAHGTKERPYEFIPGGYCDPVVAAAWPVRNQTVNFMHRPPLWEARIIDPSGFNYGQYQMWLEQIREGGWWEEMMKRRPDQMPLPPRTRPVYKYRYGGPSK</sequence>
<feature type="region of interest" description="Disordered" evidence="1">
    <location>
        <begin position="66"/>
        <end position="146"/>
    </location>
</feature>
<evidence type="ECO:0000313" key="2">
    <source>
        <dbReference type="EMBL" id="EAT78275.1"/>
    </source>
</evidence>
<feature type="compositionally biased region" description="Acidic residues" evidence="1">
    <location>
        <begin position="93"/>
        <end position="106"/>
    </location>
</feature>
<feature type="region of interest" description="Disordered" evidence="1">
    <location>
        <begin position="314"/>
        <end position="357"/>
    </location>
</feature>
<gene>
    <name evidence="2" type="ORF">SNOG_14404</name>
</gene>
<accession>Q0U1L5</accession>
<proteinExistence type="predicted"/>
<feature type="compositionally biased region" description="Basic and acidic residues" evidence="1">
    <location>
        <begin position="314"/>
        <end position="323"/>
    </location>
</feature>
<dbReference type="RefSeq" id="XP_001804592.1">
    <property type="nucleotide sequence ID" value="XM_001804540.1"/>
</dbReference>
<name>Q0U1L5_PHANO</name>
<feature type="region of interest" description="Disordered" evidence="1">
    <location>
        <begin position="1"/>
        <end position="26"/>
    </location>
</feature>
<evidence type="ECO:0000313" key="3">
    <source>
        <dbReference type="Proteomes" id="UP000001055"/>
    </source>
</evidence>
<dbReference type="VEuPathDB" id="FungiDB:JI435_144040"/>
<dbReference type="GeneID" id="5981516"/>
<feature type="compositionally biased region" description="Basic and acidic residues" evidence="1">
    <location>
        <begin position="233"/>
        <end position="250"/>
    </location>
</feature>
<dbReference type="AlphaFoldDB" id="Q0U1L5"/>
<protein>
    <submittedName>
        <fullName evidence="2">Uncharacterized protein</fullName>
    </submittedName>
</protein>
<reference evidence="3" key="1">
    <citation type="journal article" date="2007" name="Plant Cell">
        <title>Dothideomycete-plant interactions illuminated by genome sequencing and EST analysis of the wheat pathogen Stagonospora nodorum.</title>
        <authorList>
            <person name="Hane J.K."/>
            <person name="Lowe R.G."/>
            <person name="Solomon P.S."/>
            <person name="Tan K.C."/>
            <person name="Schoch C.L."/>
            <person name="Spatafora J.W."/>
            <person name="Crous P.W."/>
            <person name="Kodira C."/>
            <person name="Birren B.W."/>
            <person name="Galagan J.E."/>
            <person name="Torriani S.F."/>
            <person name="McDonald B.A."/>
            <person name="Oliver R.P."/>
        </authorList>
    </citation>
    <scope>NUCLEOTIDE SEQUENCE [LARGE SCALE GENOMIC DNA]</scope>
    <source>
        <strain evidence="3">SN15 / ATCC MYA-4574 / FGSC 10173</strain>
    </source>
</reference>
<dbReference type="Proteomes" id="UP000001055">
    <property type="component" value="Unassembled WGS sequence"/>
</dbReference>
<dbReference type="EMBL" id="CH445355">
    <property type="protein sequence ID" value="EAT78275.1"/>
    <property type="molecule type" value="Genomic_DNA"/>
</dbReference>
<feature type="compositionally biased region" description="Basic and acidic residues" evidence="1">
    <location>
        <begin position="180"/>
        <end position="189"/>
    </location>
</feature>
<feature type="region of interest" description="Disordered" evidence="1">
    <location>
        <begin position="180"/>
        <end position="261"/>
    </location>
</feature>
<organism evidence="2 3">
    <name type="scientific">Phaeosphaeria nodorum (strain SN15 / ATCC MYA-4574 / FGSC 10173)</name>
    <name type="common">Glume blotch fungus</name>
    <name type="synonym">Parastagonospora nodorum</name>
    <dbReference type="NCBI Taxonomy" id="321614"/>
    <lineage>
        <taxon>Eukaryota</taxon>
        <taxon>Fungi</taxon>
        <taxon>Dikarya</taxon>
        <taxon>Ascomycota</taxon>
        <taxon>Pezizomycotina</taxon>
        <taxon>Dothideomycetes</taxon>
        <taxon>Pleosporomycetidae</taxon>
        <taxon>Pleosporales</taxon>
        <taxon>Pleosporineae</taxon>
        <taxon>Phaeosphaeriaceae</taxon>
        <taxon>Parastagonospora</taxon>
    </lineage>
</organism>